<accession>A0A645DKQ9</accession>
<name>A0A645DKQ9_9ZZZZ</name>
<protein>
    <submittedName>
        <fullName evidence="1">Uncharacterized protein</fullName>
    </submittedName>
</protein>
<sequence>MKQKLFYLLLILPLSLLSCGNDDANPDDYHHPYGYMEGTFPDATLGRNLILVLNGDTLNNKNVQFVSKGSSEKPQAVLTLLNTINGEAKTEIVADLVKATNPDNDELIRLKFEGIYSTKSHSVKYSGYIEPMVLSINLEE</sequence>
<dbReference type="AlphaFoldDB" id="A0A645DKQ9"/>
<evidence type="ECO:0000313" key="1">
    <source>
        <dbReference type="EMBL" id="MPM89896.1"/>
    </source>
</evidence>
<gene>
    <name evidence="1" type="ORF">SDC9_137011</name>
</gene>
<dbReference type="EMBL" id="VSSQ01037256">
    <property type="protein sequence ID" value="MPM89896.1"/>
    <property type="molecule type" value="Genomic_DNA"/>
</dbReference>
<comment type="caution">
    <text evidence="1">The sequence shown here is derived from an EMBL/GenBank/DDBJ whole genome shotgun (WGS) entry which is preliminary data.</text>
</comment>
<dbReference type="PROSITE" id="PS51257">
    <property type="entry name" value="PROKAR_LIPOPROTEIN"/>
    <property type="match status" value="1"/>
</dbReference>
<reference evidence="1" key="1">
    <citation type="submission" date="2019-08" db="EMBL/GenBank/DDBJ databases">
        <authorList>
            <person name="Kucharzyk K."/>
            <person name="Murdoch R.W."/>
            <person name="Higgins S."/>
            <person name="Loffler F."/>
        </authorList>
    </citation>
    <scope>NUCLEOTIDE SEQUENCE</scope>
</reference>
<proteinExistence type="predicted"/>
<organism evidence="1">
    <name type="scientific">bioreactor metagenome</name>
    <dbReference type="NCBI Taxonomy" id="1076179"/>
    <lineage>
        <taxon>unclassified sequences</taxon>
        <taxon>metagenomes</taxon>
        <taxon>ecological metagenomes</taxon>
    </lineage>
</organism>